<evidence type="ECO:0000259" key="3">
    <source>
        <dbReference type="Pfam" id="PF17919"/>
    </source>
</evidence>
<dbReference type="GO" id="GO:0003964">
    <property type="term" value="F:RNA-directed DNA polymerase activity"/>
    <property type="evidence" value="ECO:0007669"/>
    <property type="project" value="UniProtKB-KW"/>
</dbReference>
<dbReference type="InterPro" id="IPR043128">
    <property type="entry name" value="Rev_trsase/Diguanyl_cyclase"/>
</dbReference>
<proteinExistence type="predicted"/>
<sequence>MTTVNQGMSVEEIERVLAQRMANAIEAIAIYETKTNIARKSISQTKQQKDKVVKNASNKRKWEAHVTTKETEDKSKEKRLEDVPTVQDFPKVFPEDLPGLPPTRQVEFQINLVPGVAFVARAPYRLVCQEEGWIISNVHRLSGTEQADGEESLPTPKDRRFFLGHVIDSQGIHVDPTKIKSIKDQASPKAPTDIRQLLSLASYYQKFIEGFTGIAKSMTKLIQKGVKFHWGDKQEAAFQLLKKKLFSAPVLALPEGNKDFVVYCDASHKGLCVVLMQSEKEISYALRQLEIHEENYTTHDLELGSVAFALKI</sequence>
<comment type="caution">
    <text evidence="4">The sequence shown here is derived from an EMBL/GenBank/DDBJ whole genome shotgun (WGS) entry which is preliminary data.</text>
</comment>
<dbReference type="Proteomes" id="UP001151760">
    <property type="component" value="Unassembled WGS sequence"/>
</dbReference>
<dbReference type="SUPFAM" id="SSF56672">
    <property type="entry name" value="DNA/RNA polymerases"/>
    <property type="match status" value="1"/>
</dbReference>
<protein>
    <submittedName>
        <fullName evidence="4">Reverse transcriptase domain-containing protein</fullName>
    </submittedName>
</protein>
<dbReference type="InterPro" id="IPR043502">
    <property type="entry name" value="DNA/RNA_pol_sf"/>
</dbReference>
<organism evidence="4 5">
    <name type="scientific">Tanacetum coccineum</name>
    <dbReference type="NCBI Taxonomy" id="301880"/>
    <lineage>
        <taxon>Eukaryota</taxon>
        <taxon>Viridiplantae</taxon>
        <taxon>Streptophyta</taxon>
        <taxon>Embryophyta</taxon>
        <taxon>Tracheophyta</taxon>
        <taxon>Spermatophyta</taxon>
        <taxon>Magnoliopsida</taxon>
        <taxon>eudicotyledons</taxon>
        <taxon>Gunneridae</taxon>
        <taxon>Pentapetalae</taxon>
        <taxon>asterids</taxon>
        <taxon>campanulids</taxon>
        <taxon>Asterales</taxon>
        <taxon>Asteraceae</taxon>
        <taxon>Asteroideae</taxon>
        <taxon>Anthemideae</taxon>
        <taxon>Anthemidinae</taxon>
        <taxon>Tanacetum</taxon>
    </lineage>
</organism>
<dbReference type="PANTHER" id="PTHR37984">
    <property type="entry name" value="PROTEIN CBG26694"/>
    <property type="match status" value="1"/>
</dbReference>
<reference evidence="4" key="1">
    <citation type="journal article" date="2022" name="Int. J. Mol. Sci.">
        <title>Draft Genome of Tanacetum Coccineum: Genomic Comparison of Closely Related Tanacetum-Family Plants.</title>
        <authorList>
            <person name="Yamashiro T."/>
            <person name="Shiraishi A."/>
            <person name="Nakayama K."/>
            <person name="Satake H."/>
        </authorList>
    </citation>
    <scope>NUCLEOTIDE SEQUENCE</scope>
</reference>
<feature type="compositionally biased region" description="Basic and acidic residues" evidence="2">
    <location>
        <begin position="60"/>
        <end position="80"/>
    </location>
</feature>
<dbReference type="PANTHER" id="PTHR37984:SF5">
    <property type="entry name" value="PROTEIN NYNRIN-LIKE"/>
    <property type="match status" value="1"/>
</dbReference>
<name>A0ABQ5BBP5_9ASTR</name>
<reference evidence="4" key="2">
    <citation type="submission" date="2022-01" db="EMBL/GenBank/DDBJ databases">
        <authorList>
            <person name="Yamashiro T."/>
            <person name="Shiraishi A."/>
            <person name="Satake H."/>
            <person name="Nakayama K."/>
        </authorList>
    </citation>
    <scope>NUCLEOTIDE SEQUENCE</scope>
</reference>
<keyword evidence="4" id="KW-0548">Nucleotidyltransferase</keyword>
<keyword evidence="5" id="KW-1185">Reference proteome</keyword>
<evidence type="ECO:0000256" key="1">
    <source>
        <dbReference type="ARBA" id="ARBA00023268"/>
    </source>
</evidence>
<feature type="domain" description="Reverse transcriptase/retrotransposon-derived protein RNase H-like" evidence="3">
    <location>
        <begin position="230"/>
        <end position="311"/>
    </location>
</feature>
<evidence type="ECO:0000256" key="2">
    <source>
        <dbReference type="SAM" id="MobiDB-lite"/>
    </source>
</evidence>
<dbReference type="InterPro" id="IPR041577">
    <property type="entry name" value="RT_RNaseH_2"/>
</dbReference>
<keyword evidence="4" id="KW-0695">RNA-directed DNA polymerase</keyword>
<gene>
    <name evidence="4" type="ORF">Tco_0857993</name>
</gene>
<dbReference type="Pfam" id="PF17919">
    <property type="entry name" value="RT_RNaseH_2"/>
    <property type="match status" value="1"/>
</dbReference>
<dbReference type="EMBL" id="BQNB010013028">
    <property type="protein sequence ID" value="GJT10951.1"/>
    <property type="molecule type" value="Genomic_DNA"/>
</dbReference>
<accession>A0ABQ5BBP5</accession>
<dbReference type="InterPro" id="IPR050951">
    <property type="entry name" value="Retrovirus_Pol_polyprotein"/>
</dbReference>
<evidence type="ECO:0000313" key="4">
    <source>
        <dbReference type="EMBL" id="GJT10951.1"/>
    </source>
</evidence>
<keyword evidence="4" id="KW-0808">Transferase</keyword>
<feature type="region of interest" description="Disordered" evidence="2">
    <location>
        <begin position="48"/>
        <end position="80"/>
    </location>
</feature>
<dbReference type="Gene3D" id="3.30.70.270">
    <property type="match status" value="1"/>
</dbReference>
<keyword evidence="1" id="KW-0511">Multifunctional enzyme</keyword>
<evidence type="ECO:0000313" key="5">
    <source>
        <dbReference type="Proteomes" id="UP001151760"/>
    </source>
</evidence>